<sequence>MSENTNNKQQDNFLYETAEKKSALSGNECGVCKRKGFPLFLVRKAIIRKDYKVSGWSENIASLGSREPKNKLSNYSYAYRTLRTGYVYILLTRTKAGTEKGQEVGSKEFLGYEITPSGVFRHKSIDEMQEKFVKELPVSCTSQNHNIPGLFVHIDTEVYGGEAYVAYSRRAWSKDVRKQYETEPAGSKKLKRFSKINLDQKNSPADLSSEGRSFAFSDLSGGSKKLMELLLSQEQVTYHFYQDEEKSTQEKNKSTNNFATIHQFNSLKADSGLVDLEVTRLQSTGDAYQVSSVAALVVEDTFGVAEELSYQRQLMIKPIAMAIVEAESIFTTSMQSIYDKALEGNTQIDNVLKEDIDDYRKQHPEESQIMYDEDYKEGDINERKYGMSPSGTYVTMTNVKIGERSFLDKNYLRKSSGPYSYFNEKNLHLRKILTYIDNYKLERKTYLESTVGDYTHTQYGMIVEGSKLAMYVPPGHIEVPMTALEIAAEKAKFNPGECYDVKRYKKPDTAAANVNQQLNKEWSRLEKRLSTSRISDFRKQDKAMYDKLIKDIHDFSVDYFTYTTWLLGSSDGSSKSTFAPDPGSYNDVPFWNIECETNCSNNHIGYVMDLIQIMDFTSLGNIKLDYQFGVWDVLLRDKSTLYYHLFKGSAEAKEQKSSFWNMLLELRQKQSEEKKRVISTKEVISIIEKTHNGKLDIQFTAEKGQHLVNLYELLIAKASAGVSQKYHDDKMIGLELFRVHIMEAMMALNGTETCTVEATVNIRDAAAIARCYALNSVVFVDSSTGEQTDRNTSILPAIPTLTEADSAATVTLQLVSVGENIDELYNTFKPLILNSSGGINSASEFRTALRELNDKKGFLQLGSLTTAPDLSAMSNNTVRTIVTDNAKASFFTAASLISELASYNENKEKLAAVTGLGQTERDEISRSLEISFATIVATSVKLIDSTVKSLGMSFHMLMAGTPQLTSAMQSAAKALYFSGNISVITASGVLAIVGIIEGVTNLSKSRKMLAAGENKLGYVYCIGGGLQIFSSSILLLQSLGIIGVMGIFGGILLALGIIAGIAALLLFWVFSDDSDNWEAIELWLNRCLFGNWEHKEKGSPYPLTKIGMANALNDYFVARMGMKSVLNIEKESSLIGSSDIATDKQAEIEAMSDEEIEAAYRRIPNADDSTLGVPTSSQRAVILASERQGISGDSRALYINMSLPGYDIDLSDFKGTIRVLNIQTQQSMVLTINKDSNFPIIDSQGKLSSFSVRKNNELIESEEYSYHDQLRNMFIIYYKIGEFTGDHEICCQTQYWITKKENGKDSNPLICTYSYKAEV</sequence>
<feature type="transmembrane region" description="Helical" evidence="1">
    <location>
        <begin position="1017"/>
        <end position="1036"/>
    </location>
</feature>
<dbReference type="Proteomes" id="UP001296921">
    <property type="component" value="Unassembled WGS sequence"/>
</dbReference>
<dbReference type="CDD" id="cd20707">
    <property type="entry name" value="MIX_III"/>
    <property type="match status" value="1"/>
</dbReference>
<reference evidence="3 4" key="1">
    <citation type="submission" date="2020-11" db="EMBL/GenBank/DDBJ databases">
        <title>Insectihabitans protaetiae gen. nov. sp. nov. and Insectihabitans allomyrinae sp. nov., isolated from larvae of Protaetia brevitarsis seulensis and Allomyrina dichotoma, respectively.</title>
        <authorList>
            <person name="Lee S.D."/>
            <person name="Byeon Y.-S."/>
            <person name="Kim S.-M."/>
            <person name="Yang H.L."/>
            <person name="Kim I.S."/>
        </authorList>
    </citation>
    <scope>NUCLEOTIDE SEQUENCE [LARGE SCALE GENOMIC DNA]</scope>
    <source>
        <strain evidence="3 4">BWR-B9</strain>
    </source>
</reference>
<keyword evidence="4" id="KW-1185">Reference proteome</keyword>
<keyword evidence="1" id="KW-1133">Transmembrane helix</keyword>
<proteinExistence type="predicted"/>
<evidence type="ECO:0000313" key="3">
    <source>
        <dbReference type="EMBL" id="MBK5142199.1"/>
    </source>
</evidence>
<dbReference type="EMBL" id="JADRCR010000001">
    <property type="protein sequence ID" value="MBK5142199.1"/>
    <property type="molecule type" value="Genomic_DNA"/>
</dbReference>
<evidence type="ECO:0000256" key="1">
    <source>
        <dbReference type="SAM" id="Phobius"/>
    </source>
</evidence>
<keyword evidence="1" id="KW-0812">Transmembrane</keyword>
<gene>
    <name evidence="3" type="ORF">I2494_00440</name>
</gene>
<feature type="domain" description="Toxin VasX N-terminal region" evidence="2">
    <location>
        <begin position="29"/>
        <end position="198"/>
    </location>
</feature>
<name>A0ABS1IKB7_9GAMM</name>
<accession>A0ABS1IKB7</accession>
<dbReference type="InterPro" id="IPR046864">
    <property type="entry name" value="VasX_N"/>
</dbReference>
<dbReference type="RefSeq" id="WP_218465911.1">
    <property type="nucleotide sequence ID" value="NZ_JADRCR010000001.1"/>
</dbReference>
<feature type="transmembrane region" description="Helical" evidence="1">
    <location>
        <begin position="1042"/>
        <end position="1070"/>
    </location>
</feature>
<evidence type="ECO:0000259" key="2">
    <source>
        <dbReference type="Pfam" id="PF20249"/>
    </source>
</evidence>
<keyword evidence="1" id="KW-0472">Membrane</keyword>
<protein>
    <recommendedName>
        <fullName evidence="2">Toxin VasX N-terminal region domain-containing protein</fullName>
    </recommendedName>
</protein>
<dbReference type="Pfam" id="PF20249">
    <property type="entry name" value="VasX_N"/>
    <property type="match status" value="1"/>
</dbReference>
<feature type="transmembrane region" description="Helical" evidence="1">
    <location>
        <begin position="974"/>
        <end position="996"/>
    </location>
</feature>
<organism evidence="3 4">
    <name type="scientific">Limnobaculum allomyrinae</name>
    <dbReference type="NCBI Taxonomy" id="2791986"/>
    <lineage>
        <taxon>Bacteria</taxon>
        <taxon>Pseudomonadati</taxon>
        <taxon>Pseudomonadota</taxon>
        <taxon>Gammaproteobacteria</taxon>
        <taxon>Enterobacterales</taxon>
        <taxon>Budviciaceae</taxon>
        <taxon>Limnobaculum</taxon>
    </lineage>
</organism>
<evidence type="ECO:0000313" key="4">
    <source>
        <dbReference type="Proteomes" id="UP001296921"/>
    </source>
</evidence>
<comment type="caution">
    <text evidence="3">The sequence shown here is derived from an EMBL/GenBank/DDBJ whole genome shotgun (WGS) entry which is preliminary data.</text>
</comment>